<evidence type="ECO:0000259" key="21">
    <source>
        <dbReference type="PROSITE" id="PS50994"/>
    </source>
</evidence>
<dbReference type="Pfam" id="PF17921">
    <property type="entry name" value="Integrase_H2C2"/>
    <property type="match status" value="1"/>
</dbReference>
<keyword evidence="9" id="KW-0378">Hydrolase</keyword>
<dbReference type="Gene3D" id="3.30.420.10">
    <property type="entry name" value="Ribonuclease H-like superfamily/Ribonuclease H"/>
    <property type="match status" value="1"/>
</dbReference>
<dbReference type="SUPFAM" id="SSF57756">
    <property type="entry name" value="Retrovirus zinc finger-like domains"/>
    <property type="match status" value="1"/>
</dbReference>
<evidence type="ECO:0000256" key="17">
    <source>
        <dbReference type="SAM" id="Coils"/>
    </source>
</evidence>
<dbReference type="PANTHER" id="PTHR37984:SF5">
    <property type="entry name" value="PROTEIN NYNRIN-LIKE"/>
    <property type="match status" value="1"/>
</dbReference>
<reference evidence="22" key="2">
    <citation type="submission" date="2005-04" db="EMBL/GenBank/DDBJ databases">
        <authorList>
            <person name="Buell C.R."/>
            <person name="Wing R.A."/>
            <person name="McCombie W.A."/>
            <person name="Ouyang S."/>
        </authorList>
    </citation>
    <scope>NUCLEOTIDE SEQUENCE</scope>
</reference>
<dbReference type="InterPro" id="IPR041588">
    <property type="entry name" value="Integrase_H2C2"/>
</dbReference>
<sequence length="1712" mass="195290">MADSDSPATWELSLPQSEGYVIVLHQMLRRLRYPGFPSYRVRQCGPVWEARVEIHPRVPSELDYSFQTRHHRDLPETAMQDAAREAFLRLSSIHRAELVSTEFAHHPFREEGNSVCTVQNTPCCYNPIVTRLSRWAEAVDDYYEEALLEIDDHQRRMGELETEVTDLTAQQLQLEEEHQAWGSEIDSLKAQLQVHGDQYQQLSDQYNDRRGMMDTLEEQLRESQEHVSQLEEQLRAAKISTTGASTSTAAGRDRYFFLTPPYPPAFHALLGEASMLATESAPYLVDPTAAQPPVPELVHTPLVPTPSPQLGSGLETPIQIDSETEETDTEPEIEPDITDPSEDEAPVPRITFLGGPRTLSTARKSTRPPGKRPKPDPEATTSEPWGLSFGEFMRTKPPTFATAEEPMDAEDCLRVIEKKLTLVRVREADKVIFAANQLEGPAGDWWDTYKEAREDGAGEPTWEEFTAAFRENFVPAAVMRMKKNEFRRLRQGNTTVQEYLNKFTQLARYAIGDLADEEEKIDKFIEGLNDELRGPMIGQDHESFQSLINKVVRLENDQRTVEHNRKRRLAMSRPPQTVPQRLKGATPSGWKPPVVVTNRPAAPSNFNRPVALQNRTPTPTLAAPGAKKNVDCFNCGEYGHYANNCPHPRKTPVRTGANAMTVRGTTTPTVGRGLFKTPQSNRTTTGFGRGQVNHVRAEEAQEDQGVLMGMFSINSTPVKVLFDSGASHSFISLKASQKHNLTLVGLRKPMIVHSPGGEITVSHACIDVPILLRDVVFPSNLMVLIPQTLDVILGMDWLAKHTGVIDCRRREVTLTTPWGSDMRATMDQDPRLTERAGGIFTMLPLKGMPVVQRFPDVFPEDLPGMPPDRDIEFIIDLIPGTTPISKRPYRMPVNELEELKKQIRELQEKGFVRPSSSPWGAPVLFVKKKDGSMRICVDYRSLNEVTIKNKYPLPRIDDLFDQLKGAKVFSTIDLRSGYHQLKIRTEDIPKTAFSTRYGLYEFTVMSFGLTNAPAYFMNLMNKVFMDYLDKFVVVFIDDILIYSKDEEEHAEHLRLVLQKLRKHKLYKKFSKCEFWLKEVAFLGHVISAGGVAVDPAKVEAVTEWKAPKSVTEIRSFLGLAGYYRRFIEGFSKIARPMTQLLKKEKKFVWSEQCQESFEQLKEKLTSAPILVLPDIRKDFVIYCDASRQGLGGVLMQDGKVVAYASRQLRPHEENYPTHDLELAAVVHALKIWRHYLIGNHCDIYTDHKSLKYIFTQSDLNLRQRRWLELIKDYDLEVHYHPGKANVVADALSRKSHYNHLRMEGMVPELREEIAQLNLHIVPHGRINTLDIQPLLRTQIEEAQKDNEEVREVKERLAAGRAKEFSTDGKDVLWYKKRIYVPEQGGLRGLILKEAHESAYSLHPGSTKMYQDLKEGYWWPNMKRDVAEYVALCDVCQKVKAEHQRPAGLLQPLRIPEWKWDEIGMDFIVGLPKTATGYDSIWVIVDRLNKTARFIPVKTNYSSAKLAELYMTRIVCLHGIPKKIISDRGTQFTSHFWEKVHEALGSYLAFSTAYHPQTDGQTERTNQTGERAVFGPDIIQEAEEKVRLIRDRLKVAQSRQKSYADTRRRNLEFKEGDYVYLKVSPMRGTKRFKVKGKLAPRYVGPFQIIARRGEVAYQLQLPEYIADVHPVFHVSQLKKCLRVPEEQAPLEEIHISNDLTYPEHPIRILDEAD</sequence>
<dbReference type="InterPro" id="IPR000477">
    <property type="entry name" value="RT_dom"/>
</dbReference>
<dbReference type="Gene3D" id="3.10.10.10">
    <property type="entry name" value="HIV Type 1 Reverse Transcriptase, subunit A, domain 1"/>
    <property type="match status" value="1"/>
</dbReference>
<dbReference type="FunFam" id="3.10.20.370:FF:000001">
    <property type="entry name" value="Retrovirus-related Pol polyprotein from transposon 17.6-like protein"/>
    <property type="match status" value="1"/>
</dbReference>
<evidence type="ECO:0000256" key="9">
    <source>
        <dbReference type="ARBA" id="ARBA00022801"/>
    </source>
</evidence>
<evidence type="ECO:0000256" key="7">
    <source>
        <dbReference type="ARBA" id="ARBA00022750"/>
    </source>
</evidence>
<keyword evidence="17" id="KW-0175">Coiled coil</keyword>
<keyword evidence="6" id="KW-0479">Metal-binding</keyword>
<keyword evidence="15" id="KW-0233">DNA recombination</keyword>
<feature type="domain" description="Reverse transcriptase" evidence="20">
    <location>
        <begin position="907"/>
        <end position="1086"/>
    </location>
</feature>
<dbReference type="InterPro" id="IPR036875">
    <property type="entry name" value="Znf_CCHC_sf"/>
</dbReference>
<dbReference type="Pfam" id="PF17917">
    <property type="entry name" value="RT_RNaseH"/>
    <property type="match status" value="1"/>
</dbReference>
<keyword evidence="14" id="KW-0238">DNA-binding</keyword>
<evidence type="ECO:0000256" key="1">
    <source>
        <dbReference type="ARBA" id="ARBA00012493"/>
    </source>
</evidence>
<dbReference type="PROSITE" id="PS50994">
    <property type="entry name" value="INTEGRASE"/>
    <property type="match status" value="1"/>
</dbReference>
<name>Q2R193_ORYSJ</name>
<keyword evidence="13" id="KW-0239">DNA-directed DNA polymerase</keyword>
<evidence type="ECO:0000256" key="11">
    <source>
        <dbReference type="ARBA" id="ARBA00022908"/>
    </source>
</evidence>
<dbReference type="InterPro" id="IPR012337">
    <property type="entry name" value="RNaseH-like_sf"/>
</dbReference>
<dbReference type="InterPro" id="IPR001584">
    <property type="entry name" value="Integrase_cat-core"/>
</dbReference>
<evidence type="ECO:0000256" key="13">
    <source>
        <dbReference type="ARBA" id="ARBA00022932"/>
    </source>
</evidence>
<keyword evidence="16" id="KW-0862">Zinc</keyword>
<feature type="compositionally biased region" description="Polar residues" evidence="18">
    <location>
        <begin position="677"/>
        <end position="686"/>
    </location>
</feature>
<dbReference type="Pfam" id="PF00078">
    <property type="entry name" value="RVT_1"/>
    <property type="match status" value="1"/>
</dbReference>
<keyword evidence="10" id="KW-0460">Magnesium</keyword>
<dbReference type="SUPFAM" id="SSF50630">
    <property type="entry name" value="Acid proteases"/>
    <property type="match status" value="1"/>
</dbReference>
<dbReference type="GO" id="GO:0015074">
    <property type="term" value="P:DNA integration"/>
    <property type="evidence" value="ECO:0007669"/>
    <property type="project" value="UniProtKB-KW"/>
</dbReference>
<evidence type="ECO:0000256" key="6">
    <source>
        <dbReference type="ARBA" id="ARBA00022723"/>
    </source>
</evidence>
<evidence type="ECO:0000256" key="10">
    <source>
        <dbReference type="ARBA" id="ARBA00022842"/>
    </source>
</evidence>
<accession>Q2R193</accession>
<evidence type="ECO:0000256" key="3">
    <source>
        <dbReference type="ARBA" id="ARBA00022679"/>
    </source>
</evidence>
<protein>
    <recommendedName>
        <fullName evidence="1">RNA-directed DNA polymerase</fullName>
        <ecNumber evidence="1">2.7.7.49</ecNumber>
    </recommendedName>
</protein>
<dbReference type="InterPro" id="IPR021109">
    <property type="entry name" value="Peptidase_aspartic_dom_sf"/>
</dbReference>
<dbReference type="EMBL" id="DP000010">
    <property type="protein sequence ID" value="ABA94813.1"/>
    <property type="molecule type" value="Genomic_DNA"/>
</dbReference>
<dbReference type="GO" id="GO:0003964">
    <property type="term" value="F:RNA-directed DNA polymerase activity"/>
    <property type="evidence" value="ECO:0007669"/>
    <property type="project" value="UniProtKB-KW"/>
</dbReference>
<feature type="region of interest" description="Disordered" evidence="18">
    <location>
        <begin position="663"/>
        <end position="688"/>
    </location>
</feature>
<feature type="region of interest" description="Disordered" evidence="18">
    <location>
        <begin position="295"/>
        <end position="391"/>
    </location>
</feature>
<dbReference type="InterPro" id="IPR043502">
    <property type="entry name" value="DNA/RNA_pol_sf"/>
</dbReference>
<dbReference type="SUPFAM" id="SSF56672">
    <property type="entry name" value="DNA/RNA polymerases"/>
    <property type="match status" value="1"/>
</dbReference>
<evidence type="ECO:0000259" key="20">
    <source>
        <dbReference type="PROSITE" id="PS50878"/>
    </source>
</evidence>
<keyword evidence="11" id="KW-0229">DNA integration</keyword>
<evidence type="ECO:0000256" key="16">
    <source>
        <dbReference type="PROSITE-ProRule" id="PRU00047"/>
    </source>
</evidence>
<reference evidence="22" key="1">
    <citation type="journal article" date="2005" name="BMC Biol.">
        <title>The sequence of rice chromosomes 11 and 12, rich in disease resistance genes and recent gene duplications.</title>
        <authorList>
            <consortium name="The rice chromosomes 11 and 12 sequencing consortia"/>
        </authorList>
    </citation>
    <scope>NUCLEOTIDE SEQUENCE [LARGE SCALE GENOMIC DNA]</scope>
</reference>
<proteinExistence type="predicted"/>
<dbReference type="InterPro" id="IPR050951">
    <property type="entry name" value="Retrovirus_Pol_polyprotein"/>
</dbReference>
<dbReference type="InterPro" id="IPR036397">
    <property type="entry name" value="RNaseH_sf"/>
</dbReference>
<dbReference type="GO" id="GO:0008270">
    <property type="term" value="F:zinc ion binding"/>
    <property type="evidence" value="ECO:0007669"/>
    <property type="project" value="UniProtKB-KW"/>
</dbReference>
<feature type="coiled-coil region" evidence="17">
    <location>
        <begin position="143"/>
        <end position="240"/>
    </location>
</feature>
<dbReference type="Pfam" id="PF24626">
    <property type="entry name" value="SH3_Tf2-1"/>
    <property type="match status" value="1"/>
</dbReference>
<dbReference type="PROSITE" id="PS50158">
    <property type="entry name" value="ZF_CCHC"/>
    <property type="match status" value="1"/>
</dbReference>
<keyword evidence="8" id="KW-0255">Endonuclease</keyword>
<dbReference type="GO" id="GO:0003677">
    <property type="term" value="F:DNA binding"/>
    <property type="evidence" value="ECO:0007669"/>
    <property type="project" value="UniProtKB-KW"/>
</dbReference>
<evidence type="ECO:0000313" key="22">
    <source>
        <dbReference type="EMBL" id="ABA94813.1"/>
    </source>
</evidence>
<dbReference type="CDD" id="cd00303">
    <property type="entry name" value="retropepsin_like"/>
    <property type="match status" value="1"/>
</dbReference>
<evidence type="ECO:0000256" key="12">
    <source>
        <dbReference type="ARBA" id="ARBA00022918"/>
    </source>
</evidence>
<dbReference type="InterPro" id="IPR056924">
    <property type="entry name" value="SH3_Tf2-1"/>
</dbReference>
<feature type="domain" description="Integrase catalytic" evidence="21">
    <location>
        <begin position="1447"/>
        <end position="1567"/>
    </location>
</feature>
<dbReference type="GO" id="GO:0004519">
    <property type="term" value="F:endonuclease activity"/>
    <property type="evidence" value="ECO:0007669"/>
    <property type="project" value="UniProtKB-KW"/>
</dbReference>
<keyword evidence="3" id="KW-0808">Transferase</keyword>
<dbReference type="GO" id="GO:0006310">
    <property type="term" value="P:DNA recombination"/>
    <property type="evidence" value="ECO:0007669"/>
    <property type="project" value="UniProtKB-KW"/>
</dbReference>
<dbReference type="Gene3D" id="1.10.287.1490">
    <property type="match status" value="1"/>
</dbReference>
<keyword evidence="4" id="KW-0548">Nucleotidyltransferase</keyword>
<dbReference type="Gene3D" id="3.10.20.370">
    <property type="match status" value="1"/>
</dbReference>
<evidence type="ECO:0000256" key="14">
    <source>
        <dbReference type="ARBA" id="ARBA00023125"/>
    </source>
</evidence>
<reference evidence="22" key="3">
    <citation type="submission" date="2006-01" db="EMBL/GenBank/DDBJ databases">
        <authorList>
            <person name="Buell R."/>
        </authorList>
    </citation>
    <scope>NUCLEOTIDE SEQUENCE</scope>
</reference>
<dbReference type="Gene3D" id="2.40.70.10">
    <property type="entry name" value="Acid Proteases"/>
    <property type="match status" value="1"/>
</dbReference>
<evidence type="ECO:0000256" key="5">
    <source>
        <dbReference type="ARBA" id="ARBA00022722"/>
    </source>
</evidence>
<feature type="compositionally biased region" description="Acidic residues" evidence="18">
    <location>
        <begin position="322"/>
        <end position="345"/>
    </location>
</feature>
<dbReference type="SUPFAM" id="SSF90257">
    <property type="entry name" value="Myosin rod fragments"/>
    <property type="match status" value="1"/>
</dbReference>
<dbReference type="InterPro" id="IPR041373">
    <property type="entry name" value="RT_RNaseH"/>
</dbReference>
<dbReference type="CDD" id="cd01647">
    <property type="entry name" value="RT_LTR"/>
    <property type="match status" value="1"/>
</dbReference>
<dbReference type="EC" id="2.7.7.49" evidence="1"/>
<feature type="compositionally biased region" description="Low complexity" evidence="18">
    <location>
        <begin position="663"/>
        <end position="673"/>
    </location>
</feature>
<dbReference type="GO" id="GO:0004190">
    <property type="term" value="F:aspartic-type endopeptidase activity"/>
    <property type="evidence" value="ECO:0007669"/>
    <property type="project" value="UniProtKB-KW"/>
</dbReference>
<keyword evidence="12" id="KW-0695">RNA-directed DNA polymerase</keyword>
<dbReference type="PROSITE" id="PS00141">
    <property type="entry name" value="ASP_PROTEASE"/>
    <property type="match status" value="1"/>
</dbReference>
<evidence type="ECO:0000259" key="19">
    <source>
        <dbReference type="PROSITE" id="PS50158"/>
    </source>
</evidence>
<dbReference type="SUPFAM" id="SSF53098">
    <property type="entry name" value="Ribonuclease H-like"/>
    <property type="match status" value="1"/>
</dbReference>
<gene>
    <name evidence="22" type="ordered locus">LOC_Os11g39950</name>
</gene>
<dbReference type="PROSITE" id="PS50878">
    <property type="entry name" value="RT_POL"/>
    <property type="match status" value="1"/>
</dbReference>
<dbReference type="GO" id="GO:0003887">
    <property type="term" value="F:DNA-directed DNA polymerase activity"/>
    <property type="evidence" value="ECO:0007669"/>
    <property type="project" value="UniProtKB-KW"/>
</dbReference>
<keyword evidence="16" id="KW-0863">Zinc-finger</keyword>
<dbReference type="CDD" id="cd09274">
    <property type="entry name" value="RNase_HI_RT_Ty3"/>
    <property type="match status" value="1"/>
</dbReference>
<keyword evidence="2" id="KW-0645">Protease</keyword>
<dbReference type="SMART" id="SM00343">
    <property type="entry name" value="ZnF_C2HC"/>
    <property type="match status" value="1"/>
</dbReference>
<dbReference type="Pfam" id="PF03732">
    <property type="entry name" value="Retrotrans_gag"/>
    <property type="match status" value="1"/>
</dbReference>
<dbReference type="Gene3D" id="3.30.70.270">
    <property type="match status" value="2"/>
</dbReference>
<organism evidence="22">
    <name type="scientific">Oryza sativa subsp. japonica</name>
    <name type="common">Rice</name>
    <dbReference type="NCBI Taxonomy" id="39947"/>
    <lineage>
        <taxon>Eukaryota</taxon>
        <taxon>Viridiplantae</taxon>
        <taxon>Streptophyta</taxon>
        <taxon>Embryophyta</taxon>
        <taxon>Tracheophyta</taxon>
        <taxon>Spermatophyta</taxon>
        <taxon>Magnoliopsida</taxon>
        <taxon>Liliopsida</taxon>
        <taxon>Poales</taxon>
        <taxon>Poaceae</taxon>
        <taxon>BOP clade</taxon>
        <taxon>Oryzoideae</taxon>
        <taxon>Oryzeae</taxon>
        <taxon>Oryzinae</taxon>
        <taxon>Oryza</taxon>
        <taxon>Oryza sativa</taxon>
    </lineage>
</organism>
<evidence type="ECO:0000256" key="18">
    <source>
        <dbReference type="SAM" id="MobiDB-lite"/>
    </source>
</evidence>
<dbReference type="Gene3D" id="4.10.60.10">
    <property type="entry name" value="Zinc finger, CCHC-type"/>
    <property type="match status" value="1"/>
</dbReference>
<dbReference type="Gene3D" id="1.10.340.70">
    <property type="match status" value="1"/>
</dbReference>
<evidence type="ECO:0000256" key="4">
    <source>
        <dbReference type="ARBA" id="ARBA00022695"/>
    </source>
</evidence>
<keyword evidence="5" id="KW-0540">Nuclease</keyword>
<dbReference type="Pfam" id="PF08284">
    <property type="entry name" value="RVP_2"/>
    <property type="match status" value="1"/>
</dbReference>
<evidence type="ECO:0000256" key="8">
    <source>
        <dbReference type="ARBA" id="ARBA00022759"/>
    </source>
</evidence>
<dbReference type="InterPro" id="IPR043128">
    <property type="entry name" value="Rev_trsase/Diguanyl_cyclase"/>
</dbReference>
<dbReference type="PANTHER" id="PTHR37984">
    <property type="entry name" value="PROTEIN CBG26694"/>
    <property type="match status" value="1"/>
</dbReference>
<dbReference type="FunFam" id="3.30.70.270:FF:000020">
    <property type="entry name" value="Transposon Tf2-6 polyprotein-like Protein"/>
    <property type="match status" value="1"/>
</dbReference>
<feature type="region of interest" description="Disordered" evidence="18">
    <location>
        <begin position="564"/>
        <end position="594"/>
    </location>
</feature>
<evidence type="ECO:0000256" key="15">
    <source>
        <dbReference type="ARBA" id="ARBA00023172"/>
    </source>
</evidence>
<dbReference type="InterPro" id="IPR001878">
    <property type="entry name" value="Znf_CCHC"/>
</dbReference>
<dbReference type="InterPro" id="IPR005162">
    <property type="entry name" value="Retrotrans_gag_dom"/>
</dbReference>
<dbReference type="GO" id="GO:0006508">
    <property type="term" value="P:proteolysis"/>
    <property type="evidence" value="ECO:0007669"/>
    <property type="project" value="UniProtKB-KW"/>
</dbReference>
<keyword evidence="7" id="KW-0064">Aspartyl protease</keyword>
<feature type="domain" description="CCHC-type" evidence="19">
    <location>
        <begin position="632"/>
        <end position="646"/>
    </location>
</feature>
<dbReference type="InterPro" id="IPR001969">
    <property type="entry name" value="Aspartic_peptidase_AS"/>
</dbReference>
<dbReference type="Pfam" id="PF00098">
    <property type="entry name" value="zf-CCHC"/>
    <property type="match status" value="1"/>
</dbReference>
<evidence type="ECO:0000256" key="2">
    <source>
        <dbReference type="ARBA" id="ARBA00022670"/>
    </source>
</evidence>